<dbReference type="NCBIfam" id="TIGR02532">
    <property type="entry name" value="IV_pilin_GFxxxE"/>
    <property type="match status" value="1"/>
</dbReference>
<comment type="subcellular location">
    <subcellularLocation>
        <location evidence="1">Membrane</location>
        <topology evidence="1">Single-pass membrane protein</topology>
    </subcellularLocation>
</comment>
<dbReference type="Gene3D" id="2.60.120.200">
    <property type="match status" value="1"/>
</dbReference>
<dbReference type="PANTHER" id="PTHR30093:SF44">
    <property type="entry name" value="TYPE II SECRETION SYSTEM CORE PROTEIN G"/>
    <property type="match status" value="1"/>
</dbReference>
<dbReference type="InterPro" id="IPR013320">
    <property type="entry name" value="ConA-like_dom_sf"/>
</dbReference>
<reference evidence="7" key="1">
    <citation type="journal article" date="2012" name="Science">
        <title>Fermentation, hydrogen, and sulfur metabolism in multiple uncultivated bacterial phyla.</title>
        <authorList>
            <person name="Wrighton K.C."/>
            <person name="Thomas B.C."/>
            <person name="Sharon I."/>
            <person name="Miller C.S."/>
            <person name="Castelle C.J."/>
            <person name="VerBerkmoes N.C."/>
            <person name="Wilkins M.J."/>
            <person name="Hettich R.L."/>
            <person name="Lipton M.S."/>
            <person name="Williams K.H."/>
            <person name="Long P.E."/>
            <person name="Banfield J.F."/>
        </authorList>
    </citation>
    <scope>NUCLEOTIDE SEQUENCE [LARGE SCALE GENOMIC DNA]</scope>
</reference>
<evidence type="ECO:0000256" key="4">
    <source>
        <dbReference type="ARBA" id="ARBA00022989"/>
    </source>
</evidence>
<dbReference type="InterPro" id="IPR045584">
    <property type="entry name" value="Pilin-like"/>
</dbReference>
<accession>K2FC89</accession>
<dbReference type="SUPFAM" id="SSF54523">
    <property type="entry name" value="Pili subunits"/>
    <property type="match status" value="1"/>
</dbReference>
<sequence length="526" mass="62108">MLKNNKNAFTLVELIVVIVILAILATIAFLSFSSQSGSARDSTRLSDISSIKKWMEMYNLNSWYYPNPDNSVEFTYSGWTIWNQWTLWDSAYRLIQKTLSKKVKDPLKDSEYDYSLASNKREYQVAWNFENPTSFEKTYNPFESDFLISQFSILNSPNANALGWTWTNVYISWNYNWVLLKVFTGSTYYFIPTPTLFWLNQNWTWNVIYDNTFWSGKTLLPWVNNVAIFDSSKVYSTWSDNLWSTDIDNLMATIKAAYATWNVTTPAVQAIVNATWSALVDLWSWLVKNSLWGWSSSNVSTTQECGNWTIWSGNSCISSGTVLLLHLDNNLLNSWFNQGTITNNNWAAFSGWKFGSALSFNWTNQHISIADSDDWYLIWDFTIDFWAKFNWGSWFWAITQWDWYSSFWYIFYNAPPWKSIFWMSTAWNTWDFSSNYITTWTSDWSWSHYAVTRSWSVIYMYANWVNTYSWTTSVVPYNSSDALRIGLYQNPSNSDYRWLNWLIDEVRIIKWKALWTWNFTPPNSPY</sequence>
<evidence type="ECO:0000313" key="7">
    <source>
        <dbReference type="EMBL" id="EKE28641.1"/>
    </source>
</evidence>
<dbReference type="EMBL" id="AMFJ01000311">
    <property type="protein sequence ID" value="EKE28641.1"/>
    <property type="molecule type" value="Genomic_DNA"/>
</dbReference>
<dbReference type="Pfam" id="PF07963">
    <property type="entry name" value="N_methyl"/>
    <property type="match status" value="1"/>
</dbReference>
<dbReference type="SUPFAM" id="SSF49899">
    <property type="entry name" value="Concanavalin A-like lectins/glucanases"/>
    <property type="match status" value="1"/>
</dbReference>
<comment type="caution">
    <text evidence="7">The sequence shown here is derived from an EMBL/GenBank/DDBJ whole genome shotgun (WGS) entry which is preliminary data.</text>
</comment>
<evidence type="ECO:0000256" key="5">
    <source>
        <dbReference type="ARBA" id="ARBA00023136"/>
    </source>
</evidence>
<name>K2FC89_9BACT</name>
<keyword evidence="5 6" id="KW-0472">Membrane</keyword>
<dbReference type="InterPro" id="IPR000983">
    <property type="entry name" value="Bac_GSPG_pilin"/>
</dbReference>
<dbReference type="GO" id="GO:0015628">
    <property type="term" value="P:protein secretion by the type II secretion system"/>
    <property type="evidence" value="ECO:0007669"/>
    <property type="project" value="InterPro"/>
</dbReference>
<dbReference type="AlphaFoldDB" id="K2FC89"/>
<dbReference type="PRINTS" id="PR00813">
    <property type="entry name" value="BCTERIALGSPG"/>
</dbReference>
<dbReference type="GO" id="GO:0016020">
    <property type="term" value="C:membrane"/>
    <property type="evidence" value="ECO:0007669"/>
    <property type="project" value="UniProtKB-SubCell"/>
</dbReference>
<keyword evidence="4 6" id="KW-1133">Transmembrane helix</keyword>
<dbReference type="GO" id="GO:0015627">
    <property type="term" value="C:type II protein secretion system complex"/>
    <property type="evidence" value="ECO:0007669"/>
    <property type="project" value="InterPro"/>
</dbReference>
<gene>
    <name evidence="7" type="ORF">ACD_3C00037G0032</name>
</gene>
<evidence type="ECO:0000256" key="3">
    <source>
        <dbReference type="ARBA" id="ARBA00022692"/>
    </source>
</evidence>
<evidence type="ECO:0000256" key="6">
    <source>
        <dbReference type="SAM" id="Phobius"/>
    </source>
</evidence>
<evidence type="ECO:0000256" key="2">
    <source>
        <dbReference type="ARBA" id="ARBA00022481"/>
    </source>
</evidence>
<dbReference type="Gene3D" id="3.30.700.10">
    <property type="entry name" value="Glycoprotein, Type 4 Pilin"/>
    <property type="match status" value="1"/>
</dbReference>
<organism evidence="7">
    <name type="scientific">uncultured bacterium</name>
    <name type="common">gcode 4</name>
    <dbReference type="NCBI Taxonomy" id="1234023"/>
    <lineage>
        <taxon>Bacteria</taxon>
        <taxon>environmental samples</taxon>
    </lineage>
</organism>
<feature type="transmembrane region" description="Helical" evidence="6">
    <location>
        <begin position="12"/>
        <end position="32"/>
    </location>
</feature>
<protein>
    <submittedName>
        <fullName evidence="7">Uncharacterized protein</fullName>
    </submittedName>
</protein>
<dbReference type="PANTHER" id="PTHR30093">
    <property type="entry name" value="GENERAL SECRETION PATHWAY PROTEIN G"/>
    <property type="match status" value="1"/>
</dbReference>
<keyword evidence="3 6" id="KW-0812">Transmembrane</keyword>
<keyword evidence="2" id="KW-0488">Methylation</keyword>
<proteinExistence type="predicted"/>
<evidence type="ECO:0000256" key="1">
    <source>
        <dbReference type="ARBA" id="ARBA00004167"/>
    </source>
</evidence>
<dbReference type="InterPro" id="IPR012902">
    <property type="entry name" value="N_methyl_site"/>
</dbReference>